<dbReference type="Pfam" id="PF11306">
    <property type="entry name" value="DUF3108"/>
    <property type="match status" value="1"/>
</dbReference>
<gene>
    <name evidence="2" type="ORF">Q8A70_21295</name>
</gene>
<evidence type="ECO:0000313" key="3">
    <source>
        <dbReference type="Proteomes" id="UP001230156"/>
    </source>
</evidence>
<feature type="signal peptide" evidence="1">
    <location>
        <begin position="1"/>
        <end position="25"/>
    </location>
</feature>
<evidence type="ECO:0000313" key="2">
    <source>
        <dbReference type="EMBL" id="MDQ7250240.1"/>
    </source>
</evidence>
<organism evidence="2 3">
    <name type="scientific">Dongia sedimenti</name>
    <dbReference type="NCBI Taxonomy" id="3064282"/>
    <lineage>
        <taxon>Bacteria</taxon>
        <taxon>Pseudomonadati</taxon>
        <taxon>Pseudomonadota</taxon>
        <taxon>Alphaproteobacteria</taxon>
        <taxon>Rhodospirillales</taxon>
        <taxon>Dongiaceae</taxon>
        <taxon>Dongia</taxon>
    </lineage>
</organism>
<dbReference type="RefSeq" id="WP_379959241.1">
    <property type="nucleotide sequence ID" value="NZ_JAUYVI010000006.1"/>
</dbReference>
<dbReference type="Proteomes" id="UP001230156">
    <property type="component" value="Unassembled WGS sequence"/>
</dbReference>
<dbReference type="EMBL" id="JAUYVI010000006">
    <property type="protein sequence ID" value="MDQ7250240.1"/>
    <property type="molecule type" value="Genomic_DNA"/>
</dbReference>
<accession>A0ABU0YR94</accession>
<feature type="chain" id="PRO_5045095398" evidence="1">
    <location>
        <begin position="26"/>
        <end position="266"/>
    </location>
</feature>
<reference evidence="3" key="1">
    <citation type="submission" date="2023-08" db="EMBL/GenBank/DDBJ databases">
        <title>Rhodospirillaceae gen. nov., a novel taxon isolated from the Yangtze River Yuezi River estuary sludge.</title>
        <authorList>
            <person name="Ruan L."/>
        </authorList>
    </citation>
    <scope>NUCLEOTIDE SEQUENCE [LARGE SCALE GENOMIC DNA]</scope>
    <source>
        <strain evidence="3">R-7</strain>
    </source>
</reference>
<keyword evidence="3" id="KW-1185">Reference proteome</keyword>
<comment type="caution">
    <text evidence="2">The sequence shown here is derived from an EMBL/GenBank/DDBJ whole genome shotgun (WGS) entry which is preliminary data.</text>
</comment>
<name>A0ABU0YR94_9PROT</name>
<protein>
    <submittedName>
        <fullName evidence="2">DUF3108 domain-containing protein</fullName>
    </submittedName>
</protein>
<sequence length="266" mass="28171">MSWVFSRVACLALALLPIAPAAAEAKPVTLTYLGYLAGFPVLSMTAQADLPVAANGQAADGVYGLEANIVTEGSLATLYPYRSSVSANGRLARGRAQPTQFHAEGQIMQKTESVTLTYAGNGTVAIKAVPLTRQAQEAAAQGTANGTIDPASLVLAVIANYARTDSCTGSYKLFDGVRRYDLNVTEVGTGNVQTYKRSYYQGPAVECRAVPQLIQGFAQMAVESRLYPQSADIWLANAVPGMPAVPVRIYTENALGRMVFDLVGVQ</sequence>
<keyword evidence="1" id="KW-0732">Signal</keyword>
<dbReference type="InterPro" id="IPR021457">
    <property type="entry name" value="DUF3108"/>
</dbReference>
<evidence type="ECO:0000256" key="1">
    <source>
        <dbReference type="SAM" id="SignalP"/>
    </source>
</evidence>
<proteinExistence type="predicted"/>